<proteinExistence type="predicted"/>
<evidence type="ECO:0000256" key="2">
    <source>
        <dbReference type="SAM" id="MobiDB-lite"/>
    </source>
</evidence>
<feature type="domain" description="NADP-dependent oxidoreductase" evidence="3">
    <location>
        <begin position="21"/>
        <end position="340"/>
    </location>
</feature>
<feature type="region of interest" description="Disordered" evidence="2">
    <location>
        <begin position="107"/>
        <end position="131"/>
    </location>
</feature>
<dbReference type="GO" id="GO:0016491">
    <property type="term" value="F:oxidoreductase activity"/>
    <property type="evidence" value="ECO:0007669"/>
    <property type="project" value="UniProtKB-KW"/>
</dbReference>
<dbReference type="CDD" id="cd19077">
    <property type="entry name" value="AKR_AKR8A1-2"/>
    <property type="match status" value="1"/>
</dbReference>
<dbReference type="InterPro" id="IPR050791">
    <property type="entry name" value="Aldo-Keto_reductase"/>
</dbReference>
<dbReference type="InterPro" id="IPR036812">
    <property type="entry name" value="NAD(P)_OxRdtase_dom_sf"/>
</dbReference>
<dbReference type="STRING" id="34475.A0A4Y9YCK5"/>
<name>A0A4Y9YCK5_9APHY</name>
<dbReference type="Pfam" id="PF00248">
    <property type="entry name" value="Aldo_ket_red"/>
    <property type="match status" value="1"/>
</dbReference>
<dbReference type="SUPFAM" id="SSF51430">
    <property type="entry name" value="NAD(P)-linked oxidoreductase"/>
    <property type="match status" value="1"/>
</dbReference>
<dbReference type="AlphaFoldDB" id="A0A4Y9YCK5"/>
<dbReference type="Gene3D" id="3.20.20.100">
    <property type="entry name" value="NADP-dependent oxidoreductase domain"/>
    <property type="match status" value="1"/>
</dbReference>
<dbReference type="Proteomes" id="UP000298390">
    <property type="component" value="Unassembled WGS sequence"/>
</dbReference>
<evidence type="ECO:0000259" key="3">
    <source>
        <dbReference type="Pfam" id="PF00248"/>
    </source>
</evidence>
<dbReference type="PANTHER" id="PTHR43625:SF78">
    <property type="entry name" value="PYRIDOXAL REDUCTASE-RELATED"/>
    <property type="match status" value="1"/>
</dbReference>
<sequence length="361" mass="38672">MPIHNTAKLGGTASDVTVAKVGHGLMMMTWRGSGVVPDEQCFEAIKAGIDALPPGTKALLNSGEFYANDLGTGNLELLARFFDKHPGYADKTFLSVKVRLLPASHSEHTTELSVQGGRSATGLGPDGSPENLRRSVDNINAALRGTKKLDLFESARVDHNVPVEESIKALAGLIKEGKFDHIGLSECSAATLRRAHAVHPIAAVEIEVSPWSYEEETKKVIAASKELGISVVAYSPLGRGFLTGAIKSVDDLPENDMRRRFTRFGEEYMKHNLALVDALQAIAAKKGCTPGQLSIAWVGSLGEHVIPLPGSSKKERTLENLAGGDVVLTEADLAEINAVLEKHEVKGDRYFGNPAAAHLWG</sequence>
<protein>
    <recommendedName>
        <fullName evidence="3">NADP-dependent oxidoreductase domain-containing protein</fullName>
    </recommendedName>
</protein>
<reference evidence="4 5" key="1">
    <citation type="submission" date="2019-01" db="EMBL/GenBank/DDBJ databases">
        <title>Genome sequencing of the rare red list fungi Fomitopsis rosea.</title>
        <authorList>
            <person name="Buettner E."/>
            <person name="Kellner H."/>
        </authorList>
    </citation>
    <scope>NUCLEOTIDE SEQUENCE [LARGE SCALE GENOMIC DNA]</scope>
    <source>
        <strain evidence="4 5">DSM 105464</strain>
    </source>
</reference>
<evidence type="ECO:0000313" key="5">
    <source>
        <dbReference type="Proteomes" id="UP000298390"/>
    </source>
</evidence>
<dbReference type="PANTHER" id="PTHR43625">
    <property type="entry name" value="AFLATOXIN B1 ALDEHYDE REDUCTASE"/>
    <property type="match status" value="1"/>
</dbReference>
<accession>A0A4Y9YCK5</accession>
<evidence type="ECO:0000256" key="1">
    <source>
        <dbReference type="ARBA" id="ARBA00023002"/>
    </source>
</evidence>
<organism evidence="4 5">
    <name type="scientific">Rhodofomes roseus</name>
    <dbReference type="NCBI Taxonomy" id="34475"/>
    <lineage>
        <taxon>Eukaryota</taxon>
        <taxon>Fungi</taxon>
        <taxon>Dikarya</taxon>
        <taxon>Basidiomycota</taxon>
        <taxon>Agaricomycotina</taxon>
        <taxon>Agaricomycetes</taxon>
        <taxon>Polyporales</taxon>
        <taxon>Rhodofomes</taxon>
    </lineage>
</organism>
<dbReference type="GO" id="GO:0005737">
    <property type="term" value="C:cytoplasm"/>
    <property type="evidence" value="ECO:0007669"/>
    <property type="project" value="TreeGrafter"/>
</dbReference>
<dbReference type="InterPro" id="IPR023210">
    <property type="entry name" value="NADP_OxRdtase_dom"/>
</dbReference>
<evidence type="ECO:0000313" key="4">
    <source>
        <dbReference type="EMBL" id="TFY60286.1"/>
    </source>
</evidence>
<dbReference type="EMBL" id="SEKV01000262">
    <property type="protein sequence ID" value="TFY60286.1"/>
    <property type="molecule type" value="Genomic_DNA"/>
</dbReference>
<comment type="caution">
    <text evidence="4">The sequence shown here is derived from an EMBL/GenBank/DDBJ whole genome shotgun (WGS) entry which is preliminary data.</text>
</comment>
<gene>
    <name evidence="4" type="ORF">EVJ58_g5249</name>
</gene>
<keyword evidence="1" id="KW-0560">Oxidoreductase</keyword>